<keyword evidence="5" id="KW-0349">Heme</keyword>
<dbReference type="GO" id="GO:0006805">
    <property type="term" value="P:xenobiotic metabolic process"/>
    <property type="evidence" value="ECO:0007669"/>
    <property type="project" value="TreeGrafter"/>
</dbReference>
<dbReference type="Pfam" id="PF00067">
    <property type="entry name" value="p450"/>
    <property type="match status" value="1"/>
</dbReference>
<evidence type="ECO:0000256" key="3">
    <source>
        <dbReference type="ARBA" id="ARBA00023004"/>
    </source>
</evidence>
<accession>A0AA38M5M2</accession>
<keyword evidence="4" id="KW-0503">Monooxygenase</keyword>
<dbReference type="GO" id="GO:0006082">
    <property type="term" value="P:organic acid metabolic process"/>
    <property type="evidence" value="ECO:0007669"/>
    <property type="project" value="TreeGrafter"/>
</dbReference>
<dbReference type="EMBL" id="JALNTZ010000008">
    <property type="protein sequence ID" value="KAJ3644361.1"/>
    <property type="molecule type" value="Genomic_DNA"/>
</dbReference>
<dbReference type="InterPro" id="IPR002401">
    <property type="entry name" value="Cyt_P450_E_grp-I"/>
</dbReference>
<evidence type="ECO:0000256" key="4">
    <source>
        <dbReference type="ARBA" id="ARBA00023033"/>
    </source>
</evidence>
<keyword evidence="2 5" id="KW-0479">Metal-binding</keyword>
<dbReference type="PANTHER" id="PTHR24300:SF403">
    <property type="entry name" value="CYTOCHROME P450 306A1"/>
    <property type="match status" value="1"/>
</dbReference>
<feature type="binding site" description="axial binding residue" evidence="5">
    <location>
        <position position="436"/>
    </location>
    <ligand>
        <name>heme</name>
        <dbReference type="ChEBI" id="CHEBI:30413"/>
    </ligand>
    <ligandPart>
        <name>Fe</name>
        <dbReference type="ChEBI" id="CHEBI:18248"/>
    </ligandPart>
</feature>
<reference evidence="6" key="1">
    <citation type="journal article" date="2023" name="G3 (Bethesda)">
        <title>Whole genome assemblies of Zophobas morio and Tenebrio molitor.</title>
        <authorList>
            <person name="Kaur S."/>
            <person name="Stinson S.A."/>
            <person name="diCenzo G.C."/>
        </authorList>
    </citation>
    <scope>NUCLEOTIDE SEQUENCE</scope>
    <source>
        <strain evidence="6">QUZm001</strain>
    </source>
</reference>
<dbReference type="GO" id="GO:0016712">
    <property type="term" value="F:oxidoreductase activity, acting on paired donors, with incorporation or reduction of molecular oxygen, reduced flavin or flavoprotein as one donor, and incorporation of one atom of oxygen"/>
    <property type="evidence" value="ECO:0007669"/>
    <property type="project" value="TreeGrafter"/>
</dbReference>
<dbReference type="InterPro" id="IPR036396">
    <property type="entry name" value="Cyt_P450_sf"/>
</dbReference>
<dbReference type="PANTHER" id="PTHR24300">
    <property type="entry name" value="CYTOCHROME P450 508A4-RELATED"/>
    <property type="match status" value="1"/>
</dbReference>
<comment type="similarity">
    <text evidence="1">Belongs to the cytochrome P450 family.</text>
</comment>
<evidence type="ECO:0000313" key="6">
    <source>
        <dbReference type="EMBL" id="KAJ3644361.1"/>
    </source>
</evidence>
<dbReference type="AlphaFoldDB" id="A0AA38M5M2"/>
<protein>
    <recommendedName>
        <fullName evidence="8">Cytochrome P450 306a1</fullName>
    </recommendedName>
</protein>
<evidence type="ECO:0008006" key="8">
    <source>
        <dbReference type="Google" id="ProtNLM"/>
    </source>
</evidence>
<name>A0AA38M5M2_9CUCU</name>
<dbReference type="GO" id="GO:0020037">
    <property type="term" value="F:heme binding"/>
    <property type="evidence" value="ECO:0007669"/>
    <property type="project" value="InterPro"/>
</dbReference>
<evidence type="ECO:0000313" key="7">
    <source>
        <dbReference type="Proteomes" id="UP001168821"/>
    </source>
</evidence>
<keyword evidence="4" id="KW-0560">Oxidoreductase</keyword>
<evidence type="ECO:0000256" key="2">
    <source>
        <dbReference type="ARBA" id="ARBA00022723"/>
    </source>
</evidence>
<dbReference type="Gene3D" id="1.10.630.10">
    <property type="entry name" value="Cytochrome P450"/>
    <property type="match status" value="1"/>
</dbReference>
<dbReference type="Proteomes" id="UP001168821">
    <property type="component" value="Unassembled WGS sequence"/>
</dbReference>
<dbReference type="InterPro" id="IPR001128">
    <property type="entry name" value="Cyt_P450"/>
</dbReference>
<gene>
    <name evidence="6" type="ORF">Zmor_027026</name>
</gene>
<dbReference type="InterPro" id="IPR050182">
    <property type="entry name" value="Cytochrome_P450_fam2"/>
</dbReference>
<evidence type="ECO:0000256" key="1">
    <source>
        <dbReference type="ARBA" id="ARBA00010617"/>
    </source>
</evidence>
<dbReference type="GO" id="GO:0008395">
    <property type="term" value="F:steroid hydroxylase activity"/>
    <property type="evidence" value="ECO:0007669"/>
    <property type="project" value="TreeGrafter"/>
</dbReference>
<dbReference type="PRINTS" id="PR00385">
    <property type="entry name" value="P450"/>
</dbReference>
<dbReference type="GO" id="GO:0005737">
    <property type="term" value="C:cytoplasm"/>
    <property type="evidence" value="ECO:0007669"/>
    <property type="project" value="TreeGrafter"/>
</dbReference>
<dbReference type="FunFam" id="1.10.630.10:FF:000070">
    <property type="entry name" value="cytochrome P450 18a1"/>
    <property type="match status" value="1"/>
</dbReference>
<keyword evidence="7" id="KW-1185">Reference proteome</keyword>
<comment type="cofactor">
    <cofactor evidence="5">
        <name>heme</name>
        <dbReference type="ChEBI" id="CHEBI:30413"/>
    </cofactor>
</comment>
<dbReference type="PRINTS" id="PR00463">
    <property type="entry name" value="EP450I"/>
</dbReference>
<organism evidence="6 7">
    <name type="scientific">Zophobas morio</name>
    <dbReference type="NCBI Taxonomy" id="2755281"/>
    <lineage>
        <taxon>Eukaryota</taxon>
        <taxon>Metazoa</taxon>
        <taxon>Ecdysozoa</taxon>
        <taxon>Arthropoda</taxon>
        <taxon>Hexapoda</taxon>
        <taxon>Insecta</taxon>
        <taxon>Pterygota</taxon>
        <taxon>Neoptera</taxon>
        <taxon>Endopterygota</taxon>
        <taxon>Coleoptera</taxon>
        <taxon>Polyphaga</taxon>
        <taxon>Cucujiformia</taxon>
        <taxon>Tenebrionidae</taxon>
        <taxon>Zophobas</taxon>
    </lineage>
</organism>
<dbReference type="GO" id="GO:0005506">
    <property type="term" value="F:iron ion binding"/>
    <property type="evidence" value="ECO:0007669"/>
    <property type="project" value="InterPro"/>
</dbReference>
<sequence length="488" mass="56322">METFWITALTCFFIWISYKWYANSRVLPPGPWNLPIVGYLTWLNPQLPYITLTELSRKYGPIYGIYLGNIYTVVISDVKIIKKTFNKDATSGRAPLYLTHGIMKGFGLICAEGELWKDQRKFVHNTLRGLGAARVGHNRTNIQNLIMHNVSDFVQYIKSQGKQVTLDPLEPLRHSLGSVINQLVFGKSWSRDDKLWKWLQHLQEEGTKHIGVAGPLNFLPFLRFLPTFSETIKFLIEGKQKTHKIYEKLISEQQFLEKTPENNFIQAFLNERSRRQDDDKEKFYNDEQFHHLLADIFGASLDTTLATLRWYLLYLAVYPEVQNKIRKHLTDILGTNLPTLDDLSSLPYMEASIAEVQRIRSVVPVGIPHGTLEEMNIEGYSIPKGTMIVPLQWAIHMNPDTWKDPQCFKPERFINEEGKFFKPEAFIPFQAGKRMCVGDELARMFMFLYGATLIQNFTISCENIETDLTGECGITLTPKQHELIFSSL</sequence>
<proteinExistence type="inferred from homology"/>
<dbReference type="SUPFAM" id="SSF48264">
    <property type="entry name" value="Cytochrome P450"/>
    <property type="match status" value="1"/>
</dbReference>
<keyword evidence="3 5" id="KW-0408">Iron</keyword>
<comment type="caution">
    <text evidence="6">The sequence shown here is derived from an EMBL/GenBank/DDBJ whole genome shotgun (WGS) entry which is preliminary data.</text>
</comment>
<evidence type="ECO:0000256" key="5">
    <source>
        <dbReference type="PIRSR" id="PIRSR602401-1"/>
    </source>
</evidence>